<dbReference type="GeneID" id="20224912"/>
<dbReference type="KEGG" id="aaf:AURANDRAFT_64595"/>
<feature type="transmembrane region" description="Helical" evidence="2">
    <location>
        <begin position="134"/>
        <end position="156"/>
    </location>
</feature>
<dbReference type="Pfam" id="PF15113">
    <property type="entry name" value="TMEM117"/>
    <property type="match status" value="1"/>
</dbReference>
<feature type="region of interest" description="Disordered" evidence="1">
    <location>
        <begin position="753"/>
        <end position="772"/>
    </location>
</feature>
<feature type="transmembrane region" description="Helical" evidence="2">
    <location>
        <begin position="229"/>
        <end position="246"/>
    </location>
</feature>
<proteinExistence type="predicted"/>
<keyword evidence="2" id="KW-0812">Transmembrane</keyword>
<feature type="region of interest" description="Disordered" evidence="1">
    <location>
        <begin position="779"/>
        <end position="808"/>
    </location>
</feature>
<feature type="transmembrane region" description="Helical" evidence="2">
    <location>
        <begin position="539"/>
        <end position="559"/>
    </location>
</feature>
<reference evidence="3 4" key="1">
    <citation type="journal article" date="2011" name="Proc. Natl. Acad. Sci. U.S.A.">
        <title>Niche of harmful alga Aureococcus anophagefferens revealed through ecogenomics.</title>
        <authorList>
            <person name="Gobler C.J."/>
            <person name="Berry D.L."/>
            <person name="Dyhrman S.T."/>
            <person name="Wilhelm S.W."/>
            <person name="Salamov A."/>
            <person name="Lobanov A.V."/>
            <person name="Zhang Y."/>
            <person name="Collier J.L."/>
            <person name="Wurch L.L."/>
            <person name="Kustka A.B."/>
            <person name="Dill B.D."/>
            <person name="Shah M."/>
            <person name="VerBerkmoes N.C."/>
            <person name="Kuo A."/>
            <person name="Terry A."/>
            <person name="Pangilinan J."/>
            <person name="Lindquist E.A."/>
            <person name="Lucas S."/>
            <person name="Paulsen I.T."/>
            <person name="Hattenrath-Lehmann T.K."/>
            <person name="Talmage S.C."/>
            <person name="Walker E.A."/>
            <person name="Koch F."/>
            <person name="Burson A.M."/>
            <person name="Marcoval M.A."/>
            <person name="Tang Y.Z."/>
            <person name="Lecleir G.R."/>
            <person name="Coyne K.J."/>
            <person name="Berg G.M."/>
            <person name="Bertrand E.M."/>
            <person name="Saito M.A."/>
            <person name="Gladyshev V.N."/>
            <person name="Grigoriev I.V."/>
        </authorList>
    </citation>
    <scope>NUCLEOTIDE SEQUENCE [LARGE SCALE GENOMIC DNA]</scope>
    <source>
        <strain evidence="4">CCMP 1984</strain>
    </source>
</reference>
<feature type="transmembrane region" description="Helical" evidence="2">
    <location>
        <begin position="83"/>
        <end position="101"/>
    </location>
</feature>
<dbReference type="InParanoid" id="F0YAR2"/>
<evidence type="ECO:0000313" key="3">
    <source>
        <dbReference type="EMBL" id="EGB07516.1"/>
    </source>
</evidence>
<keyword evidence="2" id="KW-1133">Transmembrane helix</keyword>
<accession>F0YAR2</accession>
<name>F0YAR2_AURAN</name>
<feature type="transmembrane region" description="Helical" evidence="2">
    <location>
        <begin position="295"/>
        <end position="315"/>
    </location>
</feature>
<gene>
    <name evidence="3" type="ORF">AURANDRAFT_64595</name>
</gene>
<dbReference type="Proteomes" id="UP000002729">
    <property type="component" value="Unassembled WGS sequence"/>
</dbReference>
<dbReference type="InterPro" id="IPR029370">
    <property type="entry name" value="TMEM117"/>
</dbReference>
<evidence type="ECO:0000256" key="2">
    <source>
        <dbReference type="SAM" id="Phobius"/>
    </source>
</evidence>
<dbReference type="PANTHER" id="PTHR31226">
    <property type="entry name" value="TRANSMEMBRANE PROTEIN 117"/>
    <property type="match status" value="1"/>
</dbReference>
<organism evidence="4">
    <name type="scientific">Aureococcus anophagefferens</name>
    <name type="common">Harmful bloom alga</name>
    <dbReference type="NCBI Taxonomy" id="44056"/>
    <lineage>
        <taxon>Eukaryota</taxon>
        <taxon>Sar</taxon>
        <taxon>Stramenopiles</taxon>
        <taxon>Ochrophyta</taxon>
        <taxon>Pelagophyceae</taxon>
        <taxon>Pelagomonadales</taxon>
        <taxon>Pelagomonadaceae</taxon>
        <taxon>Aureococcus</taxon>
    </lineage>
</organism>
<dbReference type="PANTHER" id="PTHR31226:SF1">
    <property type="entry name" value="TRANSMEMBRANE PROTEIN 117"/>
    <property type="match status" value="1"/>
</dbReference>
<dbReference type="OrthoDB" id="419441at2759"/>
<feature type="transmembrane region" description="Helical" evidence="2">
    <location>
        <begin position="411"/>
        <end position="430"/>
    </location>
</feature>
<feature type="transmembrane region" description="Helical" evidence="2">
    <location>
        <begin position="190"/>
        <end position="209"/>
    </location>
</feature>
<keyword evidence="4" id="KW-1185">Reference proteome</keyword>
<evidence type="ECO:0000256" key="1">
    <source>
        <dbReference type="SAM" id="MobiDB-lite"/>
    </source>
</evidence>
<dbReference type="AlphaFoldDB" id="F0YAR2"/>
<evidence type="ECO:0000313" key="4">
    <source>
        <dbReference type="Proteomes" id="UP000002729"/>
    </source>
</evidence>
<sequence length="848" mass="95524">MEPAKKDSLRGRAGAAAADAARAAGRGLAKATQGLQAGVEGVVQRGRDSAGSASRAYHKMLRENLKAASPLTSDVWYVVKHPAARVAVAALVWLLNLYVYYGDPATYSNGESYGTMIGDIYHGWLLCWLEPDDAPFLALRLAVMVALTFLGVFLGLRTQRHLRDRWKLVLFGYDDGHDEDREPLADQDGALFLVFVITCLTYFFGLKVYNGALAAAGAEKHKAGSGMHTWTYAFFNLVLAGLFTFVSDTWNMVTVVDQMAQAIHQKQGVGYEAYGAAERPGKIARFSAWFVKRRLLLTRAALVVFWGIGVPMMVADYVHVEKVLSGDTKINESVGKSRFWSAEANDEFARHFVGCCVAALNILIVMQDWDFPDFSGGEIKISALDIESLKFEHCCAWVRRLVPPIYVSGKWVNYMGILMGLAFDWGYWFMTSLPFRPCDYAQFWDSDSGSIYTLTQPKKLQEEHAGAAAALNCAWFTDSPVQQLYDRPYATVNASSYDDDAWTRTSPTPHVVLVETGSFTGAYTIDEEDNYVYVARGAWLMWLMCAIPVGAWVVFWWLVFTHEKVHCLNYRDVAHYLDKHRERIANDDDSDGRQEKRRAYVASISAAARAPCCRCRCLRRDEPVHVATDLEQPSTWAEPRVDTSLMASPPTDDSLDLEMRMPRVPLNRRGRWDDGLPKREPRARANVLARLDKVNAPVPPLRELIRRPRASLPNFDTRIGNAGRRLDQADRRAREASEEKWYVERATERELKRAGDADPYAPAKAKRSRPLRPLLRVPKKIRSCPPTPTSSRRLLPSLPPGAYPEQTKMADMLTVREPTKMAEKIAFRASFDREMLDAVRRRPRRPEG</sequence>
<keyword evidence="2" id="KW-0472">Membrane</keyword>
<dbReference type="RefSeq" id="XP_009037522.1">
    <property type="nucleotide sequence ID" value="XM_009039274.1"/>
</dbReference>
<protein>
    <submittedName>
        <fullName evidence="3">Uncharacterized protein</fullName>
    </submittedName>
</protein>
<dbReference type="EMBL" id="GL833130">
    <property type="protein sequence ID" value="EGB07516.1"/>
    <property type="molecule type" value="Genomic_DNA"/>
</dbReference>